<reference evidence="1 2" key="1">
    <citation type="submission" date="2018-02" db="EMBL/GenBank/DDBJ databases">
        <title>Complete genome sequence of MneRV2, the pig-tailed macaque RV2 rhadinovirus, and evolutionary relationship with rhesus macaque RRV and human herpesvirus 8/KSHV.</title>
        <authorList>
            <person name="Rose T.M."/>
            <person name="Bruce A.G."/>
        </authorList>
    </citation>
    <scope>NUCLEOTIDE SEQUENCE [LARGE SCALE GENOMIC DNA]</scope>
    <source>
        <strain evidence="1 2">J97167</strain>
    </source>
</reference>
<keyword evidence="2" id="KW-1185">Reference proteome</keyword>
<name>A0A0B5CYC6_9GAMA</name>
<dbReference type="EMBL" id="KP265674">
    <property type="protein sequence ID" value="AJE29649.1"/>
    <property type="molecule type" value="Genomic_DNA"/>
</dbReference>
<gene>
    <name evidence="1" type="primary">ORF10</name>
</gene>
<dbReference type="KEGG" id="vg:65099540"/>
<dbReference type="Proteomes" id="UP000297089">
    <property type="component" value="Segment"/>
</dbReference>
<accession>A0A0B5CYC6</accession>
<dbReference type="InterPro" id="IPR006882">
    <property type="entry name" value="Herpes_Orf11"/>
</dbReference>
<evidence type="ECO:0000313" key="2">
    <source>
        <dbReference type="Proteomes" id="UP000297089"/>
    </source>
</evidence>
<sequence length="416" mass="44159">MLVDKLSVVLGDWEVTFHRGRFSFASLARLQTYKGHGGYARIRLPFSLDQLLSQHFTFGLVPRLNELPPFSDCVVLVAPEDSDHDANAARAAPGFVLDSSRPLTVWVDSNGRQTVRFCLVFLKPVDLQRAVTYVFGENGGPRAEGATKLTCASEGPAGGPLRVFGEALQTSSHSFVAYFPTAAPVACLSLLRLQARPSSDDAARGEARISPKYVTFSNAGENVCRASVHTLAPARCKTAKLEMIYSPGDPDAEIVLGQSGPVLPTHTGGNVLGVYSDAEKTIQPGSSADVRVQLIFQQGAAAPGDLAFLVAGVAPEPLFVVTPTLLLSGCTTHLRLFNPNGTPTTIKRDTLVAAAAPCPVVRTDSSGGAPRDLAVSPETGDLLIDGFRVPVGLPGVVSTECHVSLRDEGVHERMIH</sequence>
<protein>
    <submittedName>
        <fullName evidence="1">ORF10</fullName>
    </submittedName>
</protein>
<proteinExistence type="predicted"/>
<dbReference type="Pfam" id="PF04797">
    <property type="entry name" value="Herpes_ORF11"/>
    <property type="match status" value="1"/>
</dbReference>
<organism evidence="1 2">
    <name type="scientific">macacine gammaherpesvirus 12</name>
    <dbReference type="NCBI Taxonomy" id="2560571"/>
    <lineage>
        <taxon>Viruses</taxon>
        <taxon>Duplodnaviria</taxon>
        <taxon>Heunggongvirae</taxon>
        <taxon>Peploviricota</taxon>
        <taxon>Herviviricetes</taxon>
        <taxon>Herpesvirales</taxon>
        <taxon>Orthoherpesviridae</taxon>
        <taxon>Gammaherpesvirinae</taxon>
        <taxon>Rhadinovirus</taxon>
        <taxon>Rhadinovirus macacinegamma12</taxon>
    </lineage>
</organism>
<evidence type="ECO:0000313" key="1">
    <source>
        <dbReference type="EMBL" id="AJE29649.1"/>
    </source>
</evidence>